<proteinExistence type="predicted"/>
<protein>
    <submittedName>
        <fullName evidence="1">Uncharacterized protein</fullName>
    </submittedName>
</protein>
<gene>
    <name evidence="1" type="ORF">SAMN04488554_1979</name>
</gene>
<sequence length="46" mass="5322">MDYEAQAAAHDEHLQELIDATLEEGIIDSMEPFINPDWDPLVDYEM</sequence>
<dbReference type="Proteomes" id="UP000199220">
    <property type="component" value="Unassembled WGS sequence"/>
</dbReference>
<accession>A0A1H5HJC8</accession>
<dbReference type="EMBL" id="FNTX01000001">
    <property type="protein sequence ID" value="SEE28119.1"/>
    <property type="molecule type" value="Genomic_DNA"/>
</dbReference>
<dbReference type="AlphaFoldDB" id="A0A1H5HJC8"/>
<reference evidence="2" key="1">
    <citation type="submission" date="2016-10" db="EMBL/GenBank/DDBJ databases">
        <authorList>
            <person name="Varghese N."/>
            <person name="Submissions S."/>
        </authorList>
    </citation>
    <scope>NUCLEOTIDE SEQUENCE [LARGE SCALE GENOMIC DNA]</scope>
    <source>
        <strain evidence="2">DSM 21368</strain>
    </source>
</reference>
<keyword evidence="2" id="KW-1185">Reference proteome</keyword>
<evidence type="ECO:0000313" key="2">
    <source>
        <dbReference type="Proteomes" id="UP000199220"/>
    </source>
</evidence>
<evidence type="ECO:0000313" key="1">
    <source>
        <dbReference type="EMBL" id="SEE28119.1"/>
    </source>
</evidence>
<name>A0A1H5HJC8_9MICO</name>
<dbReference type="STRING" id="648782.SAMN04488554_1979"/>
<organism evidence="1 2">
    <name type="scientific">Ruania alba</name>
    <dbReference type="NCBI Taxonomy" id="648782"/>
    <lineage>
        <taxon>Bacteria</taxon>
        <taxon>Bacillati</taxon>
        <taxon>Actinomycetota</taxon>
        <taxon>Actinomycetes</taxon>
        <taxon>Micrococcales</taxon>
        <taxon>Ruaniaceae</taxon>
        <taxon>Ruania</taxon>
    </lineage>
</organism>
<dbReference type="RefSeq" id="WP_175477014.1">
    <property type="nucleotide sequence ID" value="NZ_FNTX01000001.1"/>
</dbReference>